<evidence type="ECO:0000313" key="1">
    <source>
        <dbReference type="EMBL" id="MYY65021.1"/>
    </source>
</evidence>
<name>A0A6N9IRJ7_9LACO</name>
<reference evidence="1 2" key="1">
    <citation type="journal article" date="2020" name="Food Funct.">
        <title>Screening of Lactobacillus salivarius strains from the feces of Chinese populations and the evaluation of their effects against intestinal inflammation in mice.</title>
        <authorList>
            <person name="Zhai Q."/>
            <person name="Shen X."/>
            <person name="Cen S."/>
            <person name="Zhang C."/>
            <person name="Tian F."/>
            <person name="Zhao J."/>
            <person name="Zhang H."/>
            <person name="Xue Y."/>
            <person name="Chen W."/>
        </authorList>
    </citation>
    <scope>NUCLEOTIDE SEQUENCE [LARGE SCALE GENOMIC DNA]</scope>
    <source>
        <strain evidence="1 2">FYNDL5_1.scaf</strain>
    </source>
</reference>
<dbReference type="EMBL" id="VSUB01000006">
    <property type="protein sequence ID" value="MYY65021.1"/>
    <property type="molecule type" value="Genomic_DNA"/>
</dbReference>
<gene>
    <name evidence="1" type="ORF">FYL25_06235</name>
</gene>
<organism evidence="1 2">
    <name type="scientific">Ligilactobacillus salivarius</name>
    <dbReference type="NCBI Taxonomy" id="1624"/>
    <lineage>
        <taxon>Bacteria</taxon>
        <taxon>Bacillati</taxon>
        <taxon>Bacillota</taxon>
        <taxon>Bacilli</taxon>
        <taxon>Lactobacillales</taxon>
        <taxon>Lactobacillaceae</taxon>
        <taxon>Ligilactobacillus</taxon>
    </lineage>
</organism>
<protein>
    <submittedName>
        <fullName evidence="1">Uncharacterized protein</fullName>
    </submittedName>
</protein>
<dbReference type="AlphaFoldDB" id="A0A6N9IRJ7"/>
<accession>A0A6N9IRJ7</accession>
<comment type="caution">
    <text evidence="1">The sequence shown here is derived from an EMBL/GenBank/DDBJ whole genome shotgun (WGS) entry which is preliminary data.</text>
</comment>
<evidence type="ECO:0000313" key="2">
    <source>
        <dbReference type="Proteomes" id="UP000471678"/>
    </source>
</evidence>
<proteinExistence type="predicted"/>
<dbReference type="Proteomes" id="UP000471678">
    <property type="component" value="Unassembled WGS sequence"/>
</dbReference>
<sequence>MILMILSEFEKTARGKVVFNDGEIIAGMIVDYTSSFDNDDRYAYLTIIPENGPLKGKRVQCPEDEVKFVEYLK</sequence>